<dbReference type="AlphaFoldDB" id="A0A015LHU7"/>
<evidence type="ECO:0000313" key="1">
    <source>
        <dbReference type="EMBL" id="EXX79254.1"/>
    </source>
</evidence>
<keyword evidence="2" id="KW-1185">Reference proteome</keyword>
<gene>
    <name evidence="1" type="ORF">RirG_007410</name>
</gene>
<sequence>MTQIGKVINIMNRVIMSKINGMNIMMIMMKMVSKDNRINPVTYQDIMNQRRSKHHALIAMIVVNYFLL</sequence>
<dbReference type="EMBL" id="JEMT01004679">
    <property type="protein sequence ID" value="EXX79254.1"/>
    <property type="molecule type" value="Genomic_DNA"/>
</dbReference>
<dbReference type="HOGENOM" id="CLU_2795277_0_0_1"/>
<proteinExistence type="predicted"/>
<protein>
    <submittedName>
        <fullName evidence="1">Uncharacterized protein</fullName>
    </submittedName>
</protein>
<comment type="caution">
    <text evidence="1">The sequence shown here is derived from an EMBL/GenBank/DDBJ whole genome shotgun (WGS) entry which is preliminary data.</text>
</comment>
<reference evidence="1 2" key="1">
    <citation type="submission" date="2014-02" db="EMBL/GenBank/DDBJ databases">
        <title>Single nucleus genome sequencing reveals high similarity among nuclei of an endomycorrhizal fungus.</title>
        <authorList>
            <person name="Lin K."/>
            <person name="Geurts R."/>
            <person name="Zhang Z."/>
            <person name="Limpens E."/>
            <person name="Saunders D.G."/>
            <person name="Mu D."/>
            <person name="Pang E."/>
            <person name="Cao H."/>
            <person name="Cha H."/>
            <person name="Lin T."/>
            <person name="Zhou Q."/>
            <person name="Shang Y."/>
            <person name="Li Y."/>
            <person name="Ivanov S."/>
            <person name="Sharma T."/>
            <person name="Velzen R.V."/>
            <person name="Ruijter N.D."/>
            <person name="Aanen D.K."/>
            <person name="Win J."/>
            <person name="Kamoun S."/>
            <person name="Bisseling T."/>
            <person name="Huang S."/>
        </authorList>
    </citation>
    <scope>NUCLEOTIDE SEQUENCE [LARGE SCALE GENOMIC DNA]</scope>
    <source>
        <strain evidence="2">DAOM197198w</strain>
    </source>
</reference>
<dbReference type="Proteomes" id="UP000022910">
    <property type="component" value="Unassembled WGS sequence"/>
</dbReference>
<name>A0A015LHU7_RHIIW</name>
<organism evidence="1 2">
    <name type="scientific">Rhizophagus irregularis (strain DAOM 197198w)</name>
    <name type="common">Glomus intraradices</name>
    <dbReference type="NCBI Taxonomy" id="1432141"/>
    <lineage>
        <taxon>Eukaryota</taxon>
        <taxon>Fungi</taxon>
        <taxon>Fungi incertae sedis</taxon>
        <taxon>Mucoromycota</taxon>
        <taxon>Glomeromycotina</taxon>
        <taxon>Glomeromycetes</taxon>
        <taxon>Glomerales</taxon>
        <taxon>Glomeraceae</taxon>
        <taxon>Rhizophagus</taxon>
    </lineage>
</organism>
<evidence type="ECO:0000313" key="2">
    <source>
        <dbReference type="Proteomes" id="UP000022910"/>
    </source>
</evidence>
<accession>A0A015LHU7</accession>